<dbReference type="PROSITE" id="PS50937">
    <property type="entry name" value="HTH_MERR_2"/>
    <property type="match status" value="1"/>
</dbReference>
<protein>
    <submittedName>
        <fullName evidence="3">Transcriptional regulator, MerR family</fullName>
    </submittedName>
</protein>
<dbReference type="GO" id="GO:0003700">
    <property type="term" value="F:DNA-binding transcription factor activity"/>
    <property type="evidence" value="ECO:0007669"/>
    <property type="project" value="InterPro"/>
</dbReference>
<dbReference type="eggNOG" id="COG0789">
    <property type="taxonomic scope" value="Bacteria"/>
</dbReference>
<reference evidence="3 4" key="1">
    <citation type="submission" date="2009-09" db="EMBL/GenBank/DDBJ databases">
        <authorList>
            <person name="Weinstock G."/>
            <person name="Sodergren E."/>
            <person name="Clifton S."/>
            <person name="Fulton L."/>
            <person name="Fulton B."/>
            <person name="Courtney L."/>
            <person name="Fronick C."/>
            <person name="Harrison M."/>
            <person name="Strong C."/>
            <person name="Farmer C."/>
            <person name="Delahaunty K."/>
            <person name="Markovic C."/>
            <person name="Hall O."/>
            <person name="Minx P."/>
            <person name="Tomlinson C."/>
            <person name="Mitreva M."/>
            <person name="Nelson J."/>
            <person name="Hou S."/>
            <person name="Wollam A."/>
            <person name="Pepin K.H."/>
            <person name="Johnson M."/>
            <person name="Bhonagiri V."/>
            <person name="Nash W.E."/>
            <person name="Warren W."/>
            <person name="Chinwalla A."/>
            <person name="Mardis E.R."/>
            <person name="Wilson R.K."/>
        </authorList>
    </citation>
    <scope>NUCLEOTIDE SEQUENCE [LARGE SCALE GENOMIC DNA]</scope>
    <source>
        <strain evidence="3 4">F0254</strain>
    </source>
</reference>
<dbReference type="GO" id="GO:0003677">
    <property type="term" value="F:DNA binding"/>
    <property type="evidence" value="ECO:0007669"/>
    <property type="project" value="UniProtKB-KW"/>
</dbReference>
<dbReference type="SMART" id="SM00422">
    <property type="entry name" value="HTH_MERR"/>
    <property type="match status" value="1"/>
</dbReference>
<dbReference type="SUPFAM" id="SSF46955">
    <property type="entry name" value="Putative DNA-binding domain"/>
    <property type="match status" value="1"/>
</dbReference>
<sequence length="135" mass="16642">MKGENEMKKNEQKIMQIKEFSEKTGLTPYTIRFYEKKELFRVKRDEKNRRIYDETDIEWIKMLKRLKDMGMKLSEIKKYSDLRYEGNGTIKERIKILTNHKKYVNIEIEKWQKYLQNLDDKLEIYESFLKSISEK</sequence>
<dbReference type="CDD" id="cd01109">
    <property type="entry name" value="HTH_YyaN"/>
    <property type="match status" value="1"/>
</dbReference>
<dbReference type="InterPro" id="IPR009061">
    <property type="entry name" value="DNA-bd_dom_put_sf"/>
</dbReference>
<accession>C9MZQ9</accession>
<evidence type="ECO:0000259" key="2">
    <source>
        <dbReference type="PROSITE" id="PS50937"/>
    </source>
</evidence>
<name>C9MZQ9_9FUSO</name>
<evidence type="ECO:0000313" key="3">
    <source>
        <dbReference type="EMBL" id="EEX73886.1"/>
    </source>
</evidence>
<dbReference type="Gene3D" id="1.10.1660.10">
    <property type="match status" value="1"/>
</dbReference>
<dbReference type="HOGENOM" id="CLU_060077_8_3_0"/>
<dbReference type="PRINTS" id="PR00040">
    <property type="entry name" value="HTHMERR"/>
</dbReference>
<organism evidence="3 4">
    <name type="scientific">Leptotrichia hofstadii F0254</name>
    <dbReference type="NCBI Taxonomy" id="634994"/>
    <lineage>
        <taxon>Bacteria</taxon>
        <taxon>Fusobacteriati</taxon>
        <taxon>Fusobacteriota</taxon>
        <taxon>Fusobacteriia</taxon>
        <taxon>Fusobacteriales</taxon>
        <taxon>Leptotrichiaceae</taxon>
        <taxon>Leptotrichia</taxon>
    </lineage>
</organism>
<evidence type="ECO:0000313" key="4">
    <source>
        <dbReference type="Proteomes" id="UP000006233"/>
    </source>
</evidence>
<feature type="domain" description="HTH merR-type" evidence="2">
    <location>
        <begin position="14"/>
        <end position="82"/>
    </location>
</feature>
<dbReference type="InterPro" id="IPR000551">
    <property type="entry name" value="MerR-type_HTH_dom"/>
</dbReference>
<comment type="caution">
    <text evidence="3">The sequence shown here is derived from an EMBL/GenBank/DDBJ whole genome shotgun (WGS) entry which is preliminary data.</text>
</comment>
<dbReference type="Proteomes" id="UP000006233">
    <property type="component" value="Unassembled WGS sequence"/>
</dbReference>
<proteinExistence type="predicted"/>
<keyword evidence="1" id="KW-0238">DNA-binding</keyword>
<dbReference type="InterPro" id="IPR047057">
    <property type="entry name" value="MerR_fam"/>
</dbReference>
<dbReference type="EMBL" id="ACVB02000024">
    <property type="protein sequence ID" value="EEX73886.1"/>
    <property type="molecule type" value="Genomic_DNA"/>
</dbReference>
<dbReference type="Pfam" id="PF13411">
    <property type="entry name" value="MerR_1"/>
    <property type="match status" value="1"/>
</dbReference>
<evidence type="ECO:0000256" key="1">
    <source>
        <dbReference type="ARBA" id="ARBA00023125"/>
    </source>
</evidence>
<dbReference type="PANTHER" id="PTHR30204">
    <property type="entry name" value="REDOX-CYCLING DRUG-SENSING TRANSCRIPTIONAL ACTIVATOR SOXR"/>
    <property type="match status" value="1"/>
</dbReference>
<dbReference type="PANTHER" id="PTHR30204:SF83">
    <property type="entry name" value="TRANSCRIPTIONAL REGULATOR, MERR FAMILY"/>
    <property type="match status" value="1"/>
</dbReference>
<dbReference type="AlphaFoldDB" id="C9MZQ9"/>
<dbReference type="STRING" id="634994.GCWU000323_02029"/>
<gene>
    <name evidence="3" type="ORF">GCWU000323_02029</name>
</gene>